<feature type="transmembrane region" description="Helical" evidence="6">
    <location>
        <begin position="7"/>
        <end position="23"/>
    </location>
</feature>
<dbReference type="PANTHER" id="PTHR13353">
    <property type="entry name" value="TRANSMEMBRANE PROTEIN 19"/>
    <property type="match status" value="1"/>
</dbReference>
<evidence type="ECO:0000313" key="8">
    <source>
        <dbReference type="Proteomes" id="UP000094707"/>
    </source>
</evidence>
<name>A0A1D3L044_9EURY</name>
<dbReference type="AlphaFoldDB" id="A0A1D3L044"/>
<feature type="transmembrane region" description="Helical" evidence="6">
    <location>
        <begin position="29"/>
        <end position="61"/>
    </location>
</feature>
<comment type="subcellular location">
    <subcellularLocation>
        <location evidence="1">Membrane</location>
        <topology evidence="1">Multi-pass membrane protein</topology>
    </subcellularLocation>
</comment>
<evidence type="ECO:0000256" key="2">
    <source>
        <dbReference type="ARBA" id="ARBA00009012"/>
    </source>
</evidence>
<dbReference type="PANTHER" id="PTHR13353:SF5">
    <property type="entry name" value="TRANSMEMBRANE PROTEIN 19"/>
    <property type="match status" value="1"/>
</dbReference>
<keyword evidence="4 6" id="KW-1133">Transmembrane helix</keyword>
<proteinExistence type="inferred from homology"/>
<comment type="similarity">
    <text evidence="2">Belongs to the TMEM19 family.</text>
</comment>
<protein>
    <recommendedName>
        <fullName evidence="9">TIGR00297 family protein</fullName>
    </recommendedName>
</protein>
<dbReference type="RefSeq" id="WP_071906040.1">
    <property type="nucleotide sequence ID" value="NZ_LT607756.1"/>
</dbReference>
<evidence type="ECO:0008006" key="9">
    <source>
        <dbReference type="Google" id="ProtNLM"/>
    </source>
</evidence>
<dbReference type="GO" id="GO:0016020">
    <property type="term" value="C:membrane"/>
    <property type="evidence" value="ECO:0007669"/>
    <property type="project" value="UniProtKB-SubCell"/>
</dbReference>
<organism evidence="7 8">
    <name type="scientific">Methanobacterium congolense</name>
    <dbReference type="NCBI Taxonomy" id="118062"/>
    <lineage>
        <taxon>Archaea</taxon>
        <taxon>Methanobacteriati</taxon>
        <taxon>Methanobacteriota</taxon>
        <taxon>Methanomada group</taxon>
        <taxon>Methanobacteria</taxon>
        <taxon>Methanobacteriales</taxon>
        <taxon>Methanobacteriaceae</taxon>
        <taxon>Methanobacterium</taxon>
    </lineage>
</organism>
<reference evidence="7 8" key="1">
    <citation type="submission" date="2016-08" db="EMBL/GenBank/DDBJ databases">
        <authorList>
            <person name="Seilhamer J.J."/>
        </authorList>
    </citation>
    <scope>NUCLEOTIDE SEQUENCE [LARGE SCALE GENOMIC DNA]</scope>
    <source>
        <strain evidence="7">Buetzberg</strain>
    </source>
</reference>
<dbReference type="STRING" id="118062.MCBB_0375"/>
<dbReference type="Proteomes" id="UP000094707">
    <property type="component" value="Chromosome I"/>
</dbReference>
<evidence type="ECO:0000256" key="3">
    <source>
        <dbReference type="ARBA" id="ARBA00022692"/>
    </source>
</evidence>
<dbReference type="EMBL" id="LT607756">
    <property type="protein sequence ID" value="SCG84955.1"/>
    <property type="molecule type" value="Genomic_DNA"/>
</dbReference>
<evidence type="ECO:0000256" key="4">
    <source>
        <dbReference type="ARBA" id="ARBA00022989"/>
    </source>
</evidence>
<keyword evidence="5 6" id="KW-0472">Membrane</keyword>
<dbReference type="InterPro" id="IPR002794">
    <property type="entry name" value="DUF92_TMEM19"/>
</dbReference>
<dbReference type="KEGG" id="mcub:MCBB_0375"/>
<sequence length="222" mass="23526">MINLEYVVLILVVGLVTYVRKALDLFGSIFMVVMGIIIVFTAGVNWLILIFIFLLLGLLFTKYKHGYKKEMGVYEGTRTLKNVISNGIVAFVMAAFGNYAGFIGSIATATADTMASEVGVVEKDAILITTLKKVPSGTDGGVTVIGTAAGIMGAGIIGVSAYLLGVYPDIFQTLKISIIAGTAGCFVDSILGAVFERRKYLSNEYVNLIATITGAALGIIMV</sequence>
<dbReference type="NCBIfam" id="TIGR00297">
    <property type="entry name" value="TIGR00297 family protein"/>
    <property type="match status" value="1"/>
</dbReference>
<keyword evidence="8" id="KW-1185">Reference proteome</keyword>
<dbReference type="GeneID" id="30411236"/>
<evidence type="ECO:0000313" key="7">
    <source>
        <dbReference type="EMBL" id="SCG84955.1"/>
    </source>
</evidence>
<gene>
    <name evidence="7" type="ORF">MCBB_0375</name>
</gene>
<feature type="transmembrane region" description="Helical" evidence="6">
    <location>
        <begin position="142"/>
        <end position="164"/>
    </location>
</feature>
<evidence type="ECO:0000256" key="5">
    <source>
        <dbReference type="ARBA" id="ARBA00023136"/>
    </source>
</evidence>
<evidence type="ECO:0000256" key="6">
    <source>
        <dbReference type="SAM" id="Phobius"/>
    </source>
</evidence>
<keyword evidence="3 6" id="KW-0812">Transmembrane</keyword>
<dbReference type="Pfam" id="PF01940">
    <property type="entry name" value="DUF92"/>
    <property type="match status" value="1"/>
</dbReference>
<dbReference type="PATRIC" id="fig|129848.4.peg.378"/>
<evidence type="ECO:0000256" key="1">
    <source>
        <dbReference type="ARBA" id="ARBA00004141"/>
    </source>
</evidence>
<accession>A0A1D3L044</accession>
<feature type="transmembrane region" description="Helical" evidence="6">
    <location>
        <begin position="170"/>
        <end position="193"/>
    </location>
</feature>
<dbReference type="OrthoDB" id="28948at2157"/>